<proteinExistence type="predicted"/>
<organism evidence="1 2">
    <name type="scientific">Alicyclobacillus fastidiosus</name>
    <dbReference type="NCBI Taxonomy" id="392011"/>
    <lineage>
        <taxon>Bacteria</taxon>
        <taxon>Bacillati</taxon>
        <taxon>Bacillota</taxon>
        <taxon>Bacilli</taxon>
        <taxon>Bacillales</taxon>
        <taxon>Alicyclobacillaceae</taxon>
        <taxon>Alicyclobacillus</taxon>
    </lineage>
</organism>
<evidence type="ECO:0000313" key="2">
    <source>
        <dbReference type="Proteomes" id="UP001579974"/>
    </source>
</evidence>
<accession>A0ABV5ALF7</accession>
<reference evidence="1 2" key="1">
    <citation type="journal article" date="2024" name="Int. J. Mol. Sci.">
        <title>Exploration of Alicyclobacillus spp. Genome in Search of Antibiotic Resistance.</title>
        <authorList>
            <person name="Bucka-Kolendo J."/>
            <person name="Kiousi D.E."/>
            <person name="Dekowska A."/>
            <person name="Mikolajczuk-Szczyrba A."/>
            <person name="Karadedos D.M."/>
            <person name="Michael P."/>
            <person name="Galanis A."/>
            <person name="Sokolowska B."/>
        </authorList>
    </citation>
    <scope>NUCLEOTIDE SEQUENCE [LARGE SCALE GENOMIC DNA]</scope>
    <source>
        <strain evidence="1 2">KKP 3000</strain>
    </source>
</reference>
<gene>
    <name evidence="1" type="ORF">KKP3000_002556</name>
</gene>
<dbReference type="EMBL" id="JBDXSU010000032">
    <property type="protein sequence ID" value="MFB5192961.1"/>
    <property type="molecule type" value="Genomic_DNA"/>
</dbReference>
<keyword evidence="2" id="KW-1185">Reference proteome</keyword>
<dbReference type="RefSeq" id="WP_368781040.1">
    <property type="nucleotide sequence ID" value="NZ_CP162941.1"/>
</dbReference>
<name>A0ABV5ALF7_9BACL</name>
<dbReference type="Proteomes" id="UP001579974">
    <property type="component" value="Unassembled WGS sequence"/>
</dbReference>
<evidence type="ECO:0000313" key="1">
    <source>
        <dbReference type="EMBL" id="MFB5192961.1"/>
    </source>
</evidence>
<protein>
    <recommendedName>
        <fullName evidence="3">DUF1447 family protein</fullName>
    </recommendedName>
</protein>
<evidence type="ECO:0008006" key="3">
    <source>
        <dbReference type="Google" id="ProtNLM"/>
    </source>
</evidence>
<comment type="caution">
    <text evidence="1">The sequence shown here is derived from an EMBL/GenBank/DDBJ whole genome shotgun (WGS) entry which is preliminary data.</text>
</comment>
<sequence>MMQYSFYATVRDASTHRYPTYTLVDAETDQEAIHKVAVEHEMRVAELEPDGVRMEMKDGALVKYDVSLA</sequence>